<proteinExistence type="predicted"/>
<accession>A0A8S5TIL1</accession>
<reference evidence="2" key="1">
    <citation type="journal article" date="2021" name="Proc. Natl. Acad. Sci. U.S.A.">
        <title>A Catalog of Tens of Thousands of Viruses from Human Metagenomes Reveals Hidden Associations with Chronic Diseases.</title>
        <authorList>
            <person name="Tisza M.J."/>
            <person name="Buck C.B."/>
        </authorList>
    </citation>
    <scope>NUCLEOTIDE SEQUENCE</scope>
    <source>
        <strain evidence="2">Ct9dX1</strain>
    </source>
</reference>
<keyword evidence="1" id="KW-1133">Transmembrane helix</keyword>
<organism evidence="2">
    <name type="scientific">Myoviridae sp. ct9dX1</name>
    <dbReference type="NCBI Taxonomy" id="2827665"/>
    <lineage>
        <taxon>Viruses</taxon>
        <taxon>Duplodnaviria</taxon>
        <taxon>Heunggongvirae</taxon>
        <taxon>Uroviricota</taxon>
        <taxon>Caudoviricetes</taxon>
    </lineage>
</organism>
<sequence length="34" mass="4213">MTYKKPERIHSFVVRPAFLLFIKFYTIILPRCKR</sequence>
<dbReference type="EMBL" id="BK032832">
    <property type="protein sequence ID" value="DAF63065.1"/>
    <property type="molecule type" value="Genomic_DNA"/>
</dbReference>
<name>A0A8S5TIL1_9CAUD</name>
<keyword evidence="1" id="KW-0472">Membrane</keyword>
<keyword evidence="1" id="KW-0812">Transmembrane</keyword>
<evidence type="ECO:0000313" key="2">
    <source>
        <dbReference type="EMBL" id="DAF63065.1"/>
    </source>
</evidence>
<protein>
    <submittedName>
        <fullName evidence="2">Uncharacterized protein</fullName>
    </submittedName>
</protein>
<feature type="transmembrane region" description="Helical" evidence="1">
    <location>
        <begin position="12"/>
        <end position="29"/>
    </location>
</feature>
<evidence type="ECO:0000256" key="1">
    <source>
        <dbReference type="SAM" id="Phobius"/>
    </source>
</evidence>